<feature type="signal peptide" evidence="2">
    <location>
        <begin position="1"/>
        <end position="25"/>
    </location>
</feature>
<name>A0AAV9I0I1_9PEZI</name>
<reference evidence="4" key="1">
    <citation type="journal article" date="2023" name="Mol. Phylogenet. Evol.">
        <title>Genome-scale phylogeny and comparative genomics of the fungal order Sordariales.</title>
        <authorList>
            <person name="Hensen N."/>
            <person name="Bonometti L."/>
            <person name="Westerberg I."/>
            <person name="Brannstrom I.O."/>
            <person name="Guillou S."/>
            <person name="Cros-Aarteil S."/>
            <person name="Calhoun S."/>
            <person name="Haridas S."/>
            <person name="Kuo A."/>
            <person name="Mondo S."/>
            <person name="Pangilinan J."/>
            <person name="Riley R."/>
            <person name="LaButti K."/>
            <person name="Andreopoulos B."/>
            <person name="Lipzen A."/>
            <person name="Chen C."/>
            <person name="Yan M."/>
            <person name="Daum C."/>
            <person name="Ng V."/>
            <person name="Clum A."/>
            <person name="Steindorff A."/>
            <person name="Ohm R.A."/>
            <person name="Martin F."/>
            <person name="Silar P."/>
            <person name="Natvig D.O."/>
            <person name="Lalanne C."/>
            <person name="Gautier V."/>
            <person name="Ament-Velasquez S.L."/>
            <person name="Kruys A."/>
            <person name="Hutchinson M.I."/>
            <person name="Powell A.J."/>
            <person name="Barry K."/>
            <person name="Miller A.N."/>
            <person name="Grigoriev I.V."/>
            <person name="Debuchy R."/>
            <person name="Gladieux P."/>
            <person name="Hiltunen Thoren M."/>
            <person name="Johannesson H."/>
        </authorList>
    </citation>
    <scope>NUCLEOTIDE SEQUENCE</scope>
    <source>
        <strain evidence="4">PSN324</strain>
    </source>
</reference>
<proteinExistence type="predicted"/>
<dbReference type="InterPro" id="IPR053208">
    <property type="entry name" value="GMC_Oxidoreductase_CD"/>
</dbReference>
<keyword evidence="2" id="KW-0732">Signal</keyword>
<comment type="caution">
    <text evidence="4">The sequence shown here is derived from an EMBL/GenBank/DDBJ whole genome shotgun (WGS) entry which is preliminary data.</text>
</comment>
<evidence type="ECO:0000259" key="3">
    <source>
        <dbReference type="Pfam" id="PF16010"/>
    </source>
</evidence>
<dbReference type="Proteomes" id="UP001321749">
    <property type="component" value="Unassembled WGS sequence"/>
</dbReference>
<dbReference type="Gene3D" id="2.60.40.1210">
    <property type="entry name" value="Cellobiose dehydrogenase, cytochrome domain"/>
    <property type="match status" value="1"/>
</dbReference>
<accession>A0AAV9I0I1</accession>
<dbReference type="PANTHER" id="PTHR47190:SF2">
    <property type="entry name" value="CELLOBIOSE DEHYDROGENASE (AFU_ORTHOLOGUE AFUA_2G17620)"/>
    <property type="match status" value="1"/>
</dbReference>
<evidence type="ECO:0000313" key="4">
    <source>
        <dbReference type="EMBL" id="KAK4466563.1"/>
    </source>
</evidence>
<evidence type="ECO:0000313" key="5">
    <source>
        <dbReference type="Proteomes" id="UP001321749"/>
    </source>
</evidence>
<keyword evidence="5" id="KW-1185">Reference proteome</keyword>
<feature type="region of interest" description="Disordered" evidence="1">
    <location>
        <begin position="220"/>
        <end position="243"/>
    </location>
</feature>
<evidence type="ECO:0000256" key="2">
    <source>
        <dbReference type="SAM" id="SignalP"/>
    </source>
</evidence>
<dbReference type="PANTHER" id="PTHR47190">
    <property type="entry name" value="DEHYDROGENASE, PUTATIVE-RELATED"/>
    <property type="match status" value="1"/>
</dbReference>
<dbReference type="InterPro" id="IPR015920">
    <property type="entry name" value="Cellobiose_DH-like_cyt"/>
</dbReference>
<organism evidence="4 5">
    <name type="scientific">Cladorrhinum samala</name>
    <dbReference type="NCBI Taxonomy" id="585594"/>
    <lineage>
        <taxon>Eukaryota</taxon>
        <taxon>Fungi</taxon>
        <taxon>Dikarya</taxon>
        <taxon>Ascomycota</taxon>
        <taxon>Pezizomycotina</taxon>
        <taxon>Sordariomycetes</taxon>
        <taxon>Sordariomycetidae</taxon>
        <taxon>Sordariales</taxon>
        <taxon>Podosporaceae</taxon>
        <taxon>Cladorrhinum</taxon>
    </lineage>
</organism>
<feature type="domain" description="Cellobiose dehydrogenase-like cytochrome" evidence="3">
    <location>
        <begin position="30"/>
        <end position="208"/>
    </location>
</feature>
<feature type="chain" id="PRO_5044001368" description="Cellobiose dehydrogenase-like cytochrome domain-containing protein" evidence="2">
    <location>
        <begin position="26"/>
        <end position="325"/>
    </location>
</feature>
<evidence type="ECO:0000256" key="1">
    <source>
        <dbReference type="SAM" id="MobiDB-lite"/>
    </source>
</evidence>
<dbReference type="AlphaFoldDB" id="A0AAV9I0I1"/>
<dbReference type="CDD" id="cd09630">
    <property type="entry name" value="CDH_like_cytochrome"/>
    <property type="match status" value="1"/>
</dbReference>
<dbReference type="EMBL" id="MU864931">
    <property type="protein sequence ID" value="KAK4466563.1"/>
    <property type="molecule type" value="Genomic_DNA"/>
</dbReference>
<protein>
    <recommendedName>
        <fullName evidence="3">Cellobiose dehydrogenase-like cytochrome domain-containing protein</fullName>
    </recommendedName>
</protein>
<reference evidence="4" key="2">
    <citation type="submission" date="2023-06" db="EMBL/GenBank/DDBJ databases">
        <authorList>
            <consortium name="Lawrence Berkeley National Laboratory"/>
            <person name="Mondo S.J."/>
            <person name="Hensen N."/>
            <person name="Bonometti L."/>
            <person name="Westerberg I."/>
            <person name="Brannstrom I.O."/>
            <person name="Guillou S."/>
            <person name="Cros-Aarteil S."/>
            <person name="Calhoun S."/>
            <person name="Haridas S."/>
            <person name="Kuo A."/>
            <person name="Pangilinan J."/>
            <person name="Riley R."/>
            <person name="Labutti K."/>
            <person name="Andreopoulos B."/>
            <person name="Lipzen A."/>
            <person name="Chen C."/>
            <person name="Yanf M."/>
            <person name="Daum C."/>
            <person name="Ng V."/>
            <person name="Clum A."/>
            <person name="Steindorff A."/>
            <person name="Ohm R."/>
            <person name="Martin F."/>
            <person name="Silar P."/>
            <person name="Natvig D."/>
            <person name="Lalanne C."/>
            <person name="Gautier V."/>
            <person name="Ament-Velasquez S.L."/>
            <person name="Kruys A."/>
            <person name="Hutchinson M.I."/>
            <person name="Powell A.J."/>
            <person name="Barry K."/>
            <person name="Miller A.N."/>
            <person name="Grigoriev I.V."/>
            <person name="Debuchy R."/>
            <person name="Gladieux P."/>
            <person name="Thoren M.H."/>
            <person name="Johannesson H."/>
        </authorList>
    </citation>
    <scope>NUCLEOTIDE SEQUENCE</scope>
    <source>
        <strain evidence="4">PSN324</strain>
    </source>
</reference>
<dbReference type="Pfam" id="PF16010">
    <property type="entry name" value="CDH-cyt"/>
    <property type="match status" value="1"/>
</dbReference>
<gene>
    <name evidence="4" type="ORF">QBC42DRAFT_282342</name>
</gene>
<dbReference type="SUPFAM" id="SSF49344">
    <property type="entry name" value="CBD9-like"/>
    <property type="match status" value="1"/>
</dbReference>
<sequence length="325" mass="34319">MHSLNQLRAGTAALLCLFLARSSFAQLTPYIDPTTGITLHAHSPAKDYQLGFVFPEKVTTDFIAQIVAPLKDGQGWAGVALGKSMLSTLLIATWPNTENHPLVAAFYATQYGPLSPYTNNLLIISPMPSATYINGTHITSTFACHGCINSDSFNPSDIDTVQHDLGYAFSTKAVEGDPNDPKAVKLTKHTSQGTYQVLLGAAKDPKYTDDLGFSTVAAELDGSSSGTKGEDDDHNPSKNITTPNAAYLIPSARSHESSATTAIAIATESLDVTSITERDVVVKSSKASVSKTSATPSPTKKNIGVGMKQVSMVFVLGLVLVAGVL</sequence>